<feature type="non-terminal residue" evidence="4">
    <location>
        <position position="1"/>
    </location>
</feature>
<gene>
    <name evidence="4" type="ORF">L195_g011711</name>
</gene>
<dbReference type="Proteomes" id="UP000236291">
    <property type="component" value="Unassembled WGS sequence"/>
</dbReference>
<name>A0A2K3PIC0_TRIPR</name>
<evidence type="ECO:0000313" key="5">
    <source>
        <dbReference type="Proteomes" id="UP000236291"/>
    </source>
</evidence>
<dbReference type="PANTHER" id="PTHR15574">
    <property type="entry name" value="WD REPEAT DOMAIN-CONTAINING FAMILY"/>
    <property type="match status" value="1"/>
</dbReference>
<comment type="caution">
    <text evidence="4">The sequence shown here is derived from an EMBL/GenBank/DDBJ whole genome shotgun (WGS) entry which is preliminary data.</text>
</comment>
<accession>A0A2K3PIC0</accession>
<dbReference type="Gene3D" id="2.130.10.10">
    <property type="entry name" value="YVTN repeat-like/Quinoprotein amine dehydrogenase"/>
    <property type="match status" value="1"/>
</dbReference>
<reference evidence="4 5" key="2">
    <citation type="journal article" date="2017" name="Front. Plant Sci.">
        <title>Gene Classification and Mining of Molecular Markers Useful in Red Clover (Trifolium pratense) Breeding.</title>
        <authorList>
            <person name="Istvanek J."/>
            <person name="Dluhosova J."/>
            <person name="Dluhos P."/>
            <person name="Patkova L."/>
            <person name="Nedelnik J."/>
            <person name="Repkova J."/>
        </authorList>
    </citation>
    <scope>NUCLEOTIDE SEQUENCE [LARGE SCALE GENOMIC DNA]</scope>
    <source>
        <strain evidence="5">cv. Tatra</strain>
        <tissue evidence="4">Young leaves</tissue>
    </source>
</reference>
<reference evidence="4 5" key="1">
    <citation type="journal article" date="2014" name="Am. J. Bot.">
        <title>Genome assembly and annotation for red clover (Trifolium pratense; Fabaceae).</title>
        <authorList>
            <person name="Istvanek J."/>
            <person name="Jaros M."/>
            <person name="Krenek A."/>
            <person name="Repkova J."/>
        </authorList>
    </citation>
    <scope>NUCLEOTIDE SEQUENCE [LARGE SCALE GENOMIC DNA]</scope>
    <source>
        <strain evidence="5">cv. Tatra</strain>
        <tissue evidence="4">Young leaves</tissue>
    </source>
</reference>
<feature type="repeat" description="WD" evidence="3">
    <location>
        <begin position="128"/>
        <end position="153"/>
    </location>
</feature>
<organism evidence="4 5">
    <name type="scientific">Trifolium pratense</name>
    <name type="common">Red clover</name>
    <dbReference type="NCBI Taxonomy" id="57577"/>
    <lineage>
        <taxon>Eukaryota</taxon>
        <taxon>Viridiplantae</taxon>
        <taxon>Streptophyta</taxon>
        <taxon>Embryophyta</taxon>
        <taxon>Tracheophyta</taxon>
        <taxon>Spermatophyta</taxon>
        <taxon>Magnoliopsida</taxon>
        <taxon>eudicotyledons</taxon>
        <taxon>Gunneridae</taxon>
        <taxon>Pentapetalae</taxon>
        <taxon>rosids</taxon>
        <taxon>fabids</taxon>
        <taxon>Fabales</taxon>
        <taxon>Fabaceae</taxon>
        <taxon>Papilionoideae</taxon>
        <taxon>50 kb inversion clade</taxon>
        <taxon>NPAAA clade</taxon>
        <taxon>Hologalegina</taxon>
        <taxon>IRL clade</taxon>
        <taxon>Trifolieae</taxon>
        <taxon>Trifolium</taxon>
    </lineage>
</organism>
<dbReference type="InterPro" id="IPR015943">
    <property type="entry name" value="WD40/YVTN_repeat-like_dom_sf"/>
</dbReference>
<keyword evidence="2" id="KW-0677">Repeat</keyword>
<dbReference type="GO" id="GO:0005737">
    <property type="term" value="C:cytoplasm"/>
    <property type="evidence" value="ECO:0007669"/>
    <property type="project" value="TreeGrafter"/>
</dbReference>
<protein>
    <submittedName>
        <fullName evidence="4">WD and tetratricopeptide repeats protein 1-like</fullName>
    </submittedName>
</protein>
<dbReference type="InterPro" id="IPR001680">
    <property type="entry name" value="WD40_rpt"/>
</dbReference>
<dbReference type="PROSITE" id="PS50082">
    <property type="entry name" value="WD_REPEATS_2"/>
    <property type="match status" value="1"/>
</dbReference>
<dbReference type="GO" id="GO:0045717">
    <property type="term" value="P:negative regulation of fatty acid biosynthetic process"/>
    <property type="evidence" value="ECO:0007669"/>
    <property type="project" value="TreeGrafter"/>
</dbReference>
<dbReference type="STRING" id="57577.A0A2K3PIC0"/>
<evidence type="ECO:0000256" key="3">
    <source>
        <dbReference type="PROSITE-ProRule" id="PRU00221"/>
    </source>
</evidence>
<dbReference type="InterPro" id="IPR045151">
    <property type="entry name" value="DCAF8"/>
</dbReference>
<evidence type="ECO:0000256" key="2">
    <source>
        <dbReference type="ARBA" id="ARBA00022737"/>
    </source>
</evidence>
<dbReference type="SUPFAM" id="SSF50978">
    <property type="entry name" value="WD40 repeat-like"/>
    <property type="match status" value="1"/>
</dbReference>
<evidence type="ECO:0000313" key="4">
    <source>
        <dbReference type="EMBL" id="PNY15021.1"/>
    </source>
</evidence>
<dbReference type="PANTHER" id="PTHR15574:SF40">
    <property type="entry name" value="WD AND TETRATRICOPEPTIDE REPEATS PROTEIN 1"/>
    <property type="match status" value="1"/>
</dbReference>
<dbReference type="InterPro" id="IPR036322">
    <property type="entry name" value="WD40_repeat_dom_sf"/>
</dbReference>
<sequence length="217" mass="23923">EGSCSCGLSGGAASAVLVIKKGDHKFVLQRHKEAGDSAYAAKSANTLDPEVRSLMNTFAQELSREESVKPGCWIDEEIQQSLDKPRRDMDWPKDFKAIDMKQRFIGHRNAYLNDNFGHPDVGFLGQQGEYVISGSADGMVYIWEKISGRLVRTLKKNKSKLGKCLHSHPFVSAVAVSFDGEHGVHEVEIWAPNAEGVETNVDADFKAMGANQNIDKD</sequence>
<proteinExistence type="predicted"/>
<keyword evidence="1 3" id="KW-0853">WD repeat</keyword>
<dbReference type="EMBL" id="ASHM01007328">
    <property type="protein sequence ID" value="PNY15021.1"/>
    <property type="molecule type" value="Genomic_DNA"/>
</dbReference>
<dbReference type="AlphaFoldDB" id="A0A2K3PIC0"/>
<dbReference type="GO" id="GO:0080008">
    <property type="term" value="C:Cul4-RING E3 ubiquitin ligase complex"/>
    <property type="evidence" value="ECO:0007669"/>
    <property type="project" value="TreeGrafter"/>
</dbReference>
<evidence type="ECO:0000256" key="1">
    <source>
        <dbReference type="ARBA" id="ARBA00022574"/>
    </source>
</evidence>